<dbReference type="Proteomes" id="UP000186720">
    <property type="component" value="Unassembled WGS sequence"/>
</dbReference>
<reference evidence="1 2" key="1">
    <citation type="submission" date="2016-11" db="EMBL/GenBank/DDBJ databases">
        <title>Whole Genome Sequencing of Mucilaginibacter polytrichastri RG4-7(T) isolated from the moss sample.</title>
        <authorList>
            <person name="Li Y."/>
        </authorList>
    </citation>
    <scope>NUCLEOTIDE SEQUENCE [LARGE SCALE GENOMIC DNA]</scope>
    <source>
        <strain evidence="1 2">RG4-7</strain>
    </source>
</reference>
<protein>
    <submittedName>
        <fullName evidence="1">Uncharacterized protein</fullName>
    </submittedName>
</protein>
<name>A0A1Q6A2C8_9SPHI</name>
<dbReference type="OrthoDB" id="798650at2"/>
<dbReference type="EMBL" id="MPPL01000001">
    <property type="protein sequence ID" value="OKS88141.1"/>
    <property type="molecule type" value="Genomic_DNA"/>
</dbReference>
<dbReference type="AlphaFoldDB" id="A0A1Q6A2C8"/>
<proteinExistence type="predicted"/>
<dbReference type="STRING" id="1302689.RG47T_3605"/>
<comment type="caution">
    <text evidence="1">The sequence shown here is derived from an EMBL/GenBank/DDBJ whole genome shotgun (WGS) entry which is preliminary data.</text>
</comment>
<keyword evidence="2" id="KW-1185">Reference proteome</keyword>
<dbReference type="RefSeq" id="WP_074490701.1">
    <property type="nucleotide sequence ID" value="NZ_FPAM01000010.1"/>
</dbReference>
<gene>
    <name evidence="1" type="ORF">RG47T_3605</name>
</gene>
<evidence type="ECO:0000313" key="1">
    <source>
        <dbReference type="EMBL" id="OKS88141.1"/>
    </source>
</evidence>
<sequence length="76" mass="8900">MEKQEILETFTFCELEQKKEHSYRVTAHEEQYVLERDGQFIAELNHGNGTWQQASGTPLSAKMINRIGERIEAHYC</sequence>
<organism evidence="1 2">
    <name type="scientific">Mucilaginibacter polytrichastri</name>
    <dbReference type="NCBI Taxonomy" id="1302689"/>
    <lineage>
        <taxon>Bacteria</taxon>
        <taxon>Pseudomonadati</taxon>
        <taxon>Bacteroidota</taxon>
        <taxon>Sphingobacteriia</taxon>
        <taxon>Sphingobacteriales</taxon>
        <taxon>Sphingobacteriaceae</taxon>
        <taxon>Mucilaginibacter</taxon>
    </lineage>
</organism>
<evidence type="ECO:0000313" key="2">
    <source>
        <dbReference type="Proteomes" id="UP000186720"/>
    </source>
</evidence>
<accession>A0A1Q6A2C8</accession>